<feature type="coiled-coil region" evidence="1">
    <location>
        <begin position="3"/>
        <end position="30"/>
    </location>
</feature>
<dbReference type="RefSeq" id="YP_004957179.1">
    <property type="nucleotide sequence ID" value="NC_016563.1"/>
</dbReference>
<dbReference type="GeneID" id="11536820"/>
<keyword evidence="3" id="KW-1185">Reference proteome</keyword>
<keyword evidence="1" id="KW-0175">Coiled coil</keyword>
<evidence type="ECO:0000313" key="2">
    <source>
        <dbReference type="EMBL" id="ADH03310.1"/>
    </source>
</evidence>
<evidence type="ECO:0000313" key="3">
    <source>
        <dbReference type="Proteomes" id="UP000005445"/>
    </source>
</evidence>
<organism evidence="2 3">
    <name type="scientific">Bacillus phage W.Ph</name>
    <dbReference type="NCBI Taxonomy" id="764595"/>
    <lineage>
        <taxon>Viruses</taxon>
        <taxon>Duplodnaviria</taxon>
        <taxon>Heunggongvirae</taxon>
        <taxon>Uroviricota</taxon>
        <taxon>Caudoviricetes</taxon>
        <taxon>Herelleviridae</taxon>
        <taxon>Bastillevirinae</taxon>
        <taxon>Wphvirus</taxon>
        <taxon>Wphvirus WPh</taxon>
    </lineage>
</organism>
<dbReference type="KEGG" id="vg:11536820"/>
<proteinExistence type="predicted"/>
<reference evidence="2 3" key="1">
    <citation type="submission" date="2013-01" db="EMBL/GenBank/DDBJ databases">
        <title>Large myovirus of Bacillus.</title>
        <authorList>
            <person name="Klumpp J."/>
            <person name="Beyer W."/>
            <person name="Loessner M.J."/>
        </authorList>
    </citation>
    <scope>NUCLEOTIDE SEQUENCE [LARGE SCALE GENOMIC DNA]</scope>
</reference>
<evidence type="ECO:0000256" key="1">
    <source>
        <dbReference type="SAM" id="Coils"/>
    </source>
</evidence>
<dbReference type="EMBL" id="HM144387">
    <property type="protein sequence ID" value="ADH03310.1"/>
    <property type="molecule type" value="Genomic_DNA"/>
</dbReference>
<accession>G9B1R5</accession>
<protein>
    <submittedName>
        <fullName evidence="2">Gp164</fullName>
    </submittedName>
</protein>
<sequence length="78" mass="9185">MKQQQLERQVEALENKVAHYEMVLKNIARREKSIMSEQAIRRFSGWAVLTRSRYVEATQIARDVLHKFGVKVRKGDNI</sequence>
<name>G9B1R5_9CAUD</name>
<dbReference type="OrthoDB" id="27237at10239"/>
<dbReference type="Proteomes" id="UP000005445">
    <property type="component" value="Segment"/>
</dbReference>